<proteinExistence type="predicted"/>
<dbReference type="EMBL" id="JAEVHL010000145">
    <property type="protein sequence ID" value="MBM0278110.1"/>
    <property type="molecule type" value="Genomic_DNA"/>
</dbReference>
<evidence type="ECO:0000313" key="3">
    <source>
        <dbReference type="Proteomes" id="UP000622245"/>
    </source>
</evidence>
<comment type="caution">
    <text evidence="2">The sequence shown here is derived from an EMBL/GenBank/DDBJ whole genome shotgun (WGS) entry which is preliminary data.</text>
</comment>
<organism evidence="2 3">
    <name type="scientific">Micromonospora tarensis</name>
    <dbReference type="NCBI Taxonomy" id="2806100"/>
    <lineage>
        <taxon>Bacteria</taxon>
        <taxon>Bacillati</taxon>
        <taxon>Actinomycetota</taxon>
        <taxon>Actinomycetes</taxon>
        <taxon>Micromonosporales</taxon>
        <taxon>Micromonosporaceae</taxon>
        <taxon>Micromonospora</taxon>
    </lineage>
</organism>
<evidence type="ECO:0000256" key="1">
    <source>
        <dbReference type="SAM" id="MobiDB-lite"/>
    </source>
</evidence>
<sequence length="116" mass="13039">MTVSLPARPATPISWRMPGVFMLRTAGLPIEVADRLAFDRSAAWARRVLDLEDRLRSTGRELADALQSAVARNLTDDGLRQRLIRLRRDVFNLRAPRPPDPAAWPSRRWALAPTGS</sequence>
<accession>A0ABS1YL17</accession>
<feature type="region of interest" description="Disordered" evidence="1">
    <location>
        <begin position="97"/>
        <end position="116"/>
    </location>
</feature>
<dbReference type="RefSeq" id="WP_203150504.1">
    <property type="nucleotide sequence ID" value="NZ_JAEVHL010000145.1"/>
</dbReference>
<reference evidence="2 3" key="1">
    <citation type="submission" date="2021-01" db="EMBL/GenBank/DDBJ databases">
        <title>Draft genome sequence of Micromonospora sp. strain STR1s_6.</title>
        <authorList>
            <person name="Karlyshev A."/>
            <person name="Jawad R."/>
        </authorList>
    </citation>
    <scope>NUCLEOTIDE SEQUENCE [LARGE SCALE GENOMIC DNA]</scope>
    <source>
        <strain evidence="2 3">STR1S-6</strain>
    </source>
</reference>
<gene>
    <name evidence="2" type="ORF">JM949_23545</name>
</gene>
<name>A0ABS1YL17_9ACTN</name>
<keyword evidence="3" id="KW-1185">Reference proteome</keyword>
<protein>
    <submittedName>
        <fullName evidence="2">Uncharacterized protein</fullName>
    </submittedName>
</protein>
<dbReference type="Proteomes" id="UP000622245">
    <property type="component" value="Unassembled WGS sequence"/>
</dbReference>
<evidence type="ECO:0000313" key="2">
    <source>
        <dbReference type="EMBL" id="MBM0278110.1"/>
    </source>
</evidence>